<protein>
    <submittedName>
        <fullName evidence="1">Uncharacterized protein</fullName>
    </submittedName>
</protein>
<dbReference type="EMBL" id="ML769649">
    <property type="protein sequence ID" value="KAE9390695.1"/>
    <property type="molecule type" value="Genomic_DNA"/>
</dbReference>
<evidence type="ECO:0000313" key="1">
    <source>
        <dbReference type="EMBL" id="KAE9390695.1"/>
    </source>
</evidence>
<reference evidence="1" key="1">
    <citation type="journal article" date="2019" name="Environ. Microbiol.">
        <title>Fungal ecological strategies reflected in gene transcription - a case study of two litter decomposers.</title>
        <authorList>
            <person name="Barbi F."/>
            <person name="Kohler A."/>
            <person name="Barry K."/>
            <person name="Baskaran P."/>
            <person name="Daum C."/>
            <person name="Fauchery L."/>
            <person name="Ihrmark K."/>
            <person name="Kuo A."/>
            <person name="LaButti K."/>
            <person name="Lipzen A."/>
            <person name="Morin E."/>
            <person name="Grigoriev I.V."/>
            <person name="Henrissat B."/>
            <person name="Lindahl B."/>
            <person name="Martin F."/>
        </authorList>
    </citation>
    <scope>NUCLEOTIDE SEQUENCE</scope>
    <source>
        <strain evidence="1">JB14</strain>
    </source>
</reference>
<dbReference type="AlphaFoldDB" id="A0A6A4H010"/>
<accession>A0A6A4H010</accession>
<organism evidence="1 2">
    <name type="scientific">Gymnopus androsaceus JB14</name>
    <dbReference type="NCBI Taxonomy" id="1447944"/>
    <lineage>
        <taxon>Eukaryota</taxon>
        <taxon>Fungi</taxon>
        <taxon>Dikarya</taxon>
        <taxon>Basidiomycota</taxon>
        <taxon>Agaricomycotina</taxon>
        <taxon>Agaricomycetes</taxon>
        <taxon>Agaricomycetidae</taxon>
        <taxon>Agaricales</taxon>
        <taxon>Marasmiineae</taxon>
        <taxon>Omphalotaceae</taxon>
        <taxon>Gymnopus</taxon>
    </lineage>
</organism>
<gene>
    <name evidence="1" type="ORF">BT96DRAFT_925732</name>
</gene>
<keyword evidence="2" id="KW-1185">Reference proteome</keyword>
<evidence type="ECO:0000313" key="2">
    <source>
        <dbReference type="Proteomes" id="UP000799118"/>
    </source>
</evidence>
<proteinExistence type="predicted"/>
<name>A0A6A4H010_9AGAR</name>
<sequence>MLLGEGATSIGVHQNVDSGAGIYELPAGQSRDIFRKTLSLTFYIIDPAATARVML</sequence>
<dbReference type="Proteomes" id="UP000799118">
    <property type="component" value="Unassembled WGS sequence"/>
</dbReference>